<reference evidence="9" key="1">
    <citation type="journal article" date="2022" name="Int. J. Mol. Sci.">
        <title>Draft Genome of Tanacetum Coccineum: Genomic Comparison of Closely Related Tanacetum-Family Plants.</title>
        <authorList>
            <person name="Yamashiro T."/>
            <person name="Shiraishi A."/>
            <person name="Nakayama K."/>
            <person name="Satake H."/>
        </authorList>
    </citation>
    <scope>NUCLEOTIDE SEQUENCE</scope>
</reference>
<dbReference type="PANTHER" id="PTHR20856">
    <property type="entry name" value="DNA-DIRECTED RNA POLYMERASE I SUBUNIT 2"/>
    <property type="match status" value="1"/>
</dbReference>
<dbReference type="Gene3D" id="3.40.50.720">
    <property type="entry name" value="NAD(P)-binding Rossmann-like Domain"/>
    <property type="match status" value="1"/>
</dbReference>
<keyword evidence="10" id="KW-1185">Reference proteome</keyword>
<evidence type="ECO:0000256" key="5">
    <source>
        <dbReference type="ARBA" id="ARBA00022695"/>
    </source>
</evidence>
<dbReference type="Pfam" id="PF00562">
    <property type="entry name" value="RNA_pol_Rpb2_6"/>
    <property type="match status" value="1"/>
</dbReference>
<reference evidence="9" key="2">
    <citation type="submission" date="2022-01" db="EMBL/GenBank/DDBJ databases">
        <authorList>
            <person name="Yamashiro T."/>
            <person name="Shiraishi A."/>
            <person name="Satake H."/>
            <person name="Nakayama K."/>
        </authorList>
    </citation>
    <scope>NUCLEOTIDE SEQUENCE</scope>
</reference>
<sequence>MAPLFLLKAVAKRMRDNKTGESIVFMTSVVGAKKGMYPSVAAYGSTLGYLDMDARIMSAEVDSIKTDVEKERNISSQMTIKRATHYQSLKHMVDDKIYSSVRGLVQVLTRQPAKGRSRDGGLRFGEMERDCIISHGAAHFFKEWLFDHNDV</sequence>
<gene>
    <name evidence="9" type="ORF">Tco_0707090</name>
</gene>
<dbReference type="EMBL" id="BQNB010010216">
    <property type="protein sequence ID" value="GJS74249.1"/>
    <property type="molecule type" value="Genomic_DNA"/>
</dbReference>
<feature type="domain" description="RNA polymerase Rpb2" evidence="8">
    <location>
        <begin position="120"/>
        <end position="150"/>
    </location>
</feature>
<evidence type="ECO:0000259" key="7">
    <source>
        <dbReference type="Pfam" id="PF00562"/>
    </source>
</evidence>
<evidence type="ECO:0000256" key="4">
    <source>
        <dbReference type="ARBA" id="ARBA00022679"/>
    </source>
</evidence>
<name>A0ABQ4Y978_9ASTR</name>
<keyword evidence="3" id="KW-0240">DNA-directed RNA polymerase</keyword>
<dbReference type="Pfam" id="PF04560">
    <property type="entry name" value="RNA_pol_Rpb2_7"/>
    <property type="match status" value="1"/>
</dbReference>
<proteinExistence type="inferred from homology"/>
<dbReference type="InterPro" id="IPR007641">
    <property type="entry name" value="RNA_pol_Rpb2_7"/>
</dbReference>
<evidence type="ECO:0000256" key="3">
    <source>
        <dbReference type="ARBA" id="ARBA00022478"/>
    </source>
</evidence>
<dbReference type="Gene3D" id="3.90.1800.10">
    <property type="entry name" value="RNA polymerase alpha subunit dimerisation domain"/>
    <property type="match status" value="1"/>
</dbReference>
<evidence type="ECO:0000259" key="8">
    <source>
        <dbReference type="Pfam" id="PF04560"/>
    </source>
</evidence>
<dbReference type="InterPro" id="IPR015712">
    <property type="entry name" value="DNA-dir_RNA_pol_su2"/>
</dbReference>
<dbReference type="InterPro" id="IPR007120">
    <property type="entry name" value="DNA-dir_RNAP_su2_dom"/>
</dbReference>
<keyword evidence="4" id="KW-0808">Transferase</keyword>
<feature type="domain" description="DNA-directed RNA polymerase subunit 2 hybrid-binding" evidence="7">
    <location>
        <begin position="83"/>
        <end position="118"/>
    </location>
</feature>
<comment type="similarity">
    <text evidence="1">Belongs to the RNA polymerase beta chain family.</text>
</comment>
<keyword evidence="6" id="KW-0804">Transcription</keyword>
<dbReference type="Proteomes" id="UP001151760">
    <property type="component" value="Unassembled WGS sequence"/>
</dbReference>
<accession>A0ABQ4Y978</accession>
<organism evidence="9 10">
    <name type="scientific">Tanacetum coccineum</name>
    <dbReference type="NCBI Taxonomy" id="301880"/>
    <lineage>
        <taxon>Eukaryota</taxon>
        <taxon>Viridiplantae</taxon>
        <taxon>Streptophyta</taxon>
        <taxon>Embryophyta</taxon>
        <taxon>Tracheophyta</taxon>
        <taxon>Spermatophyta</taxon>
        <taxon>Magnoliopsida</taxon>
        <taxon>eudicotyledons</taxon>
        <taxon>Gunneridae</taxon>
        <taxon>Pentapetalae</taxon>
        <taxon>asterids</taxon>
        <taxon>campanulids</taxon>
        <taxon>Asterales</taxon>
        <taxon>Asteraceae</taxon>
        <taxon>Asteroideae</taxon>
        <taxon>Anthemideae</taxon>
        <taxon>Anthemidinae</taxon>
        <taxon>Tanacetum</taxon>
    </lineage>
</organism>
<evidence type="ECO:0000256" key="1">
    <source>
        <dbReference type="ARBA" id="ARBA00006835"/>
    </source>
</evidence>
<dbReference type="EC" id="2.7.7.6" evidence="2"/>
<evidence type="ECO:0000256" key="2">
    <source>
        <dbReference type="ARBA" id="ARBA00012418"/>
    </source>
</evidence>
<dbReference type="InterPro" id="IPR036291">
    <property type="entry name" value="NAD(P)-bd_dom_sf"/>
</dbReference>
<dbReference type="SUPFAM" id="SSF64484">
    <property type="entry name" value="beta and beta-prime subunits of DNA dependent RNA-polymerase"/>
    <property type="match status" value="1"/>
</dbReference>
<comment type="caution">
    <text evidence="9">The sequence shown here is derived from an EMBL/GenBank/DDBJ whole genome shotgun (WGS) entry which is preliminary data.</text>
</comment>
<protein>
    <recommendedName>
        <fullName evidence="2">DNA-directed RNA polymerase</fullName>
        <ecNumber evidence="2">2.7.7.6</ecNumber>
    </recommendedName>
</protein>
<evidence type="ECO:0000256" key="6">
    <source>
        <dbReference type="ARBA" id="ARBA00023163"/>
    </source>
</evidence>
<dbReference type="SUPFAM" id="SSF51735">
    <property type="entry name" value="NAD(P)-binding Rossmann-fold domains"/>
    <property type="match status" value="1"/>
</dbReference>
<evidence type="ECO:0000313" key="9">
    <source>
        <dbReference type="EMBL" id="GJS74249.1"/>
    </source>
</evidence>
<keyword evidence="5" id="KW-0548">Nucleotidyltransferase</keyword>
<evidence type="ECO:0000313" key="10">
    <source>
        <dbReference type="Proteomes" id="UP001151760"/>
    </source>
</evidence>